<dbReference type="EMBL" id="KR997933">
    <property type="protein sequence ID" value="AKU45336.1"/>
    <property type="molecule type" value="Genomic_DNA"/>
</dbReference>
<reference evidence="1 2" key="1">
    <citation type="journal article" date="2016" name="BMC Microbiol.">
        <title>Characterization of mycobacteria and mycobacteriophages isolated from compost at the Sao Paulo Zoo Park Foundation in Brazil and creation of the new mycobacteriophage Cluster U.</title>
        <authorList>
            <person name="Lima-Junior J.D."/>
            <person name="Viana-Niero C."/>
            <person name="Conde Oliveira D.V."/>
            <person name="Machado G.E."/>
            <person name="Rabello M.C."/>
            <person name="Martins-Junior J."/>
            <person name="Martins L.F."/>
            <person name="Digiampietri L.A."/>
            <person name="da Silva A.M."/>
            <person name="Setubal J.C."/>
            <person name="Russell D.A."/>
            <person name="Jacobs-Sera D."/>
            <person name="Pope W.H."/>
            <person name="Hatfull G.F."/>
            <person name="Leao S.C."/>
        </authorList>
    </citation>
    <scope>NUCLEOTIDE SEQUENCE [LARGE SCALE GENOMIC DNA]</scope>
</reference>
<gene>
    <name evidence="1" type="ORF">MADRUGA_46</name>
</gene>
<accession>A0A0K1LRY2</accession>
<protein>
    <submittedName>
        <fullName evidence="1">Uncharacterized protein</fullName>
    </submittedName>
</protein>
<organism evidence="1 2">
    <name type="scientific">Mycobacterium phage Madruga</name>
    <dbReference type="NCBI Taxonomy" id="1675552"/>
    <lineage>
        <taxon>Viruses</taxon>
        <taxon>Duplodnaviria</taxon>
        <taxon>Heunggongvirae</taxon>
        <taxon>Uroviricota</taxon>
        <taxon>Caudoviricetes</taxon>
        <taxon>Patiencevirus</taxon>
        <taxon>Patiencevirus patience</taxon>
    </lineage>
</organism>
<dbReference type="Proteomes" id="UP000222075">
    <property type="component" value="Segment"/>
</dbReference>
<evidence type="ECO:0000313" key="2">
    <source>
        <dbReference type="Proteomes" id="UP000222075"/>
    </source>
</evidence>
<evidence type="ECO:0000313" key="1">
    <source>
        <dbReference type="EMBL" id="AKU45336.1"/>
    </source>
</evidence>
<name>A0A0K1LRY2_9CAUD</name>
<proteinExistence type="predicted"/>
<sequence>MSIGEIYFGLQETMPLPCTEVPTCDFCGLDGEMFFVYSGVDAVGPFGGGFSNLCQFCDEINSLFWDLSEIKTRRGAFRVGTIPIEGDGETKYLNFATFREADEFVRTRQHNYIPAWHVDRAGNEVR</sequence>